<proteinExistence type="predicted"/>
<protein>
    <submittedName>
        <fullName evidence="1">Uncharacterized protein</fullName>
    </submittedName>
</protein>
<evidence type="ECO:0000313" key="2">
    <source>
        <dbReference type="Proteomes" id="UP000228909"/>
    </source>
</evidence>
<accession>A0A2H0TJK3</accession>
<name>A0A2H0TJK3_9BACT</name>
<reference evidence="2" key="1">
    <citation type="submission" date="2017-09" db="EMBL/GenBank/DDBJ databases">
        <title>Depth-based differentiation of microbial function through sediment-hosted aquifers and enrichment of novel symbionts in the deep terrestrial subsurface.</title>
        <authorList>
            <person name="Probst A.J."/>
            <person name="Ladd B."/>
            <person name="Jarett J.K."/>
            <person name="Geller-Mcgrath D.E."/>
            <person name="Sieber C.M.K."/>
            <person name="Emerson J.B."/>
            <person name="Anantharaman K."/>
            <person name="Thomas B.C."/>
            <person name="Malmstrom R."/>
            <person name="Stieglmeier M."/>
            <person name="Klingl A."/>
            <person name="Woyke T."/>
            <person name="Ryan C.M."/>
            <person name="Banfield J.F."/>
        </authorList>
    </citation>
    <scope>NUCLEOTIDE SEQUENCE [LARGE SCALE GENOMIC DNA]</scope>
</reference>
<dbReference type="AlphaFoldDB" id="A0A2H0TJK3"/>
<gene>
    <name evidence="1" type="ORF">COU43_01135</name>
</gene>
<sequence>MFSNSKDPIDREVDEMLEMAKSGKFEPGIYNFCDRWCEKCKDTDKCFLFAQEEQRKTRKVSNGKINDDEEIFWDEIKHSFELTRRLIERGLREEGLDPQEVLKEAKKQKEWDDDADTRYDRVKCLILARKYMKEVHNFLDNFHRSRFQFYPEFGMEIDFSDIKDEIETINWYHTLLPVKIWRFLYEKESLKREKNEELRRLMAKDLPKYFHLVRKCIQKSKTAWQNLTKKRGELASVGSQFIDMLNKVKL</sequence>
<evidence type="ECO:0000313" key="1">
    <source>
        <dbReference type="EMBL" id="PIR71697.1"/>
    </source>
</evidence>
<dbReference type="Proteomes" id="UP000228909">
    <property type="component" value="Unassembled WGS sequence"/>
</dbReference>
<comment type="caution">
    <text evidence="1">The sequence shown here is derived from an EMBL/GenBank/DDBJ whole genome shotgun (WGS) entry which is preliminary data.</text>
</comment>
<dbReference type="EMBL" id="PFCK01000031">
    <property type="protein sequence ID" value="PIR71697.1"/>
    <property type="molecule type" value="Genomic_DNA"/>
</dbReference>
<organism evidence="1 2">
    <name type="scientific">Candidatus Nealsonbacteria bacterium CG10_big_fil_rev_8_21_14_0_10_37_25</name>
    <dbReference type="NCBI Taxonomy" id="1974711"/>
    <lineage>
        <taxon>Bacteria</taxon>
        <taxon>Candidatus Nealsoniibacteriota</taxon>
    </lineage>
</organism>